<evidence type="ECO:0008006" key="2">
    <source>
        <dbReference type="Google" id="ProtNLM"/>
    </source>
</evidence>
<organism evidence="1">
    <name type="scientific">mine drainage metagenome</name>
    <dbReference type="NCBI Taxonomy" id="410659"/>
    <lineage>
        <taxon>unclassified sequences</taxon>
        <taxon>metagenomes</taxon>
        <taxon>ecological metagenomes</taxon>
    </lineage>
</organism>
<dbReference type="AlphaFoldDB" id="E6QPQ0"/>
<dbReference type="InterPro" id="IPR032598">
    <property type="entry name" value="RsaM-like"/>
</dbReference>
<proteinExistence type="predicted"/>
<protein>
    <recommendedName>
        <fullName evidence="2">DUF4902 domain-containing protein</fullName>
    </recommendedName>
</protein>
<name>E6QPQ0_9ZZZZ</name>
<gene>
    <name evidence="1" type="ORF">CARN7_2884</name>
</gene>
<dbReference type="EMBL" id="CABR01000013">
    <property type="protein sequence ID" value="CBI09221.1"/>
    <property type="molecule type" value="Genomic_DNA"/>
</dbReference>
<evidence type="ECO:0000313" key="1">
    <source>
        <dbReference type="EMBL" id="CBI09221.1"/>
    </source>
</evidence>
<comment type="caution">
    <text evidence="1">The sequence shown here is derived from an EMBL/GenBank/DDBJ whole genome shotgun (WGS) entry which is preliminary data.</text>
</comment>
<accession>E6QPQ0</accession>
<reference evidence="1" key="1">
    <citation type="submission" date="2009-10" db="EMBL/GenBank/DDBJ databases">
        <title>Diversity of trophic interactions inside an arsenic-rich microbial ecosystem.</title>
        <authorList>
            <person name="Bertin P.N."/>
            <person name="Heinrich-Salmeron A."/>
            <person name="Pelletier E."/>
            <person name="Goulhen-Chollet F."/>
            <person name="Arsene-Ploetze F."/>
            <person name="Gallien S."/>
            <person name="Calteau A."/>
            <person name="Vallenet D."/>
            <person name="Casiot C."/>
            <person name="Chane-Woon-Ming B."/>
            <person name="Giloteaux L."/>
            <person name="Barakat M."/>
            <person name="Bonnefoy V."/>
            <person name="Bruneel O."/>
            <person name="Chandler M."/>
            <person name="Cleiss J."/>
            <person name="Duran R."/>
            <person name="Elbaz-Poulichet F."/>
            <person name="Fonknechten N."/>
            <person name="Lauga B."/>
            <person name="Mornico D."/>
            <person name="Ortet P."/>
            <person name="Schaeffer C."/>
            <person name="Siguier P."/>
            <person name="Alexander Thil Smith A."/>
            <person name="Van Dorsselaer A."/>
            <person name="Weissenbach J."/>
            <person name="Medigue C."/>
            <person name="Le Paslier D."/>
        </authorList>
    </citation>
    <scope>NUCLEOTIDE SEQUENCE</scope>
</reference>
<sequence length="144" mass="15785">MNYQTNAVGSPCDLPPIITLSEDGYVRLTLETFSVTPLVHLVSGLDEDSPNPSREGGSLARISGYTEWVSASMPTITLGWDWWLDVSQGQFDYVRSSAPRCNVMLVAAMQHDLGSAQTLGLLEAAIDALAWREAVQKHIVTRYS</sequence>
<dbReference type="Gene3D" id="3.10.450.610">
    <property type="match status" value="1"/>
</dbReference>
<dbReference type="Pfam" id="PF16245">
    <property type="entry name" value="DUF4902"/>
    <property type="match status" value="1"/>
</dbReference>